<comment type="caution">
    <text evidence="4">The sequence shown here is derived from an EMBL/GenBank/DDBJ whole genome shotgun (WGS) entry which is preliminary data.</text>
</comment>
<name>A0A3N9UR78_9BACI</name>
<evidence type="ECO:0000256" key="2">
    <source>
        <dbReference type="ARBA" id="ARBA00023287"/>
    </source>
</evidence>
<dbReference type="PROSITE" id="PS00409">
    <property type="entry name" value="PROKAR_NTER_METHYL"/>
    <property type="match status" value="1"/>
</dbReference>
<dbReference type="AlphaFoldDB" id="A0A3N9UR78"/>
<dbReference type="GO" id="GO:0030420">
    <property type="term" value="P:establishment of competence for transformation"/>
    <property type="evidence" value="ECO:0007669"/>
    <property type="project" value="UniProtKB-KW"/>
</dbReference>
<keyword evidence="3" id="KW-1133">Transmembrane helix</keyword>
<accession>A0A3N9UR78</accession>
<gene>
    <name evidence="4" type="ORF">EBB45_10980</name>
</gene>
<evidence type="ECO:0000313" key="5">
    <source>
        <dbReference type="Proteomes" id="UP000274033"/>
    </source>
</evidence>
<sequence length="146" mass="16909">MIKQNEKGMTLIEVLGILIILTLISFFVFNIMNSSSKQQSEQTKESLQLQDGAYILKQITKDLRKSFKVTSITSGDNTIFYFQDQTNNSLFIYEYKNSNYELYRNNVLIGKNIKSLSIYGDQTVHLDFMLNNKNFETSITFRRGSS</sequence>
<evidence type="ECO:0000256" key="3">
    <source>
        <dbReference type="SAM" id="Phobius"/>
    </source>
</evidence>
<keyword evidence="3" id="KW-0472">Membrane</keyword>
<keyword evidence="3" id="KW-0812">Transmembrane</keyword>
<evidence type="ECO:0000256" key="1">
    <source>
        <dbReference type="ARBA" id="ARBA00004241"/>
    </source>
</evidence>
<dbReference type="GO" id="GO:0009986">
    <property type="term" value="C:cell surface"/>
    <property type="evidence" value="ECO:0007669"/>
    <property type="project" value="UniProtKB-SubCell"/>
</dbReference>
<comment type="subcellular location">
    <subcellularLocation>
        <location evidence="1">Cell surface</location>
    </subcellularLocation>
</comment>
<evidence type="ECO:0000313" key="4">
    <source>
        <dbReference type="EMBL" id="RQW74406.1"/>
    </source>
</evidence>
<dbReference type="OrthoDB" id="2736612at2"/>
<reference evidence="4 5" key="1">
    <citation type="journal article" date="2013" name="J. Microbiol.">
        <title>Lysinibacillus chungkukjangi sp. nov., isolated from Chungkukjang, Korean fermented soybean food.</title>
        <authorList>
            <person name="Kim S.J."/>
            <person name="Jang Y.H."/>
            <person name="Hamada M."/>
            <person name="Ahn J.H."/>
            <person name="Weon H.Y."/>
            <person name="Suzuki K."/>
            <person name="Whang K.S."/>
            <person name="Kwon S.W."/>
        </authorList>
    </citation>
    <scope>NUCLEOTIDE SEQUENCE [LARGE SCALE GENOMIC DNA]</scope>
    <source>
        <strain evidence="4 5">MCCC 1A12701</strain>
    </source>
</reference>
<proteinExistence type="predicted"/>
<protein>
    <recommendedName>
        <fullName evidence="6">Prepilin-type N-terminal cleavage/methylation domain-containing protein</fullName>
    </recommendedName>
</protein>
<dbReference type="InterPro" id="IPR012902">
    <property type="entry name" value="N_methyl_site"/>
</dbReference>
<keyword evidence="2" id="KW-0178">Competence</keyword>
<feature type="transmembrane region" description="Helical" evidence="3">
    <location>
        <begin position="12"/>
        <end position="32"/>
    </location>
</feature>
<organism evidence="4 5">
    <name type="scientific">Lysinibacillus composti</name>
    <dbReference type="NCBI Taxonomy" id="720633"/>
    <lineage>
        <taxon>Bacteria</taxon>
        <taxon>Bacillati</taxon>
        <taxon>Bacillota</taxon>
        <taxon>Bacilli</taxon>
        <taxon>Bacillales</taxon>
        <taxon>Bacillaceae</taxon>
        <taxon>Lysinibacillus</taxon>
    </lineage>
</organism>
<dbReference type="RefSeq" id="WP_124764623.1">
    <property type="nucleotide sequence ID" value="NZ_JAFBDY010000008.1"/>
</dbReference>
<dbReference type="EMBL" id="RRCT01000009">
    <property type="protein sequence ID" value="RQW74406.1"/>
    <property type="molecule type" value="Genomic_DNA"/>
</dbReference>
<keyword evidence="5" id="KW-1185">Reference proteome</keyword>
<evidence type="ECO:0008006" key="6">
    <source>
        <dbReference type="Google" id="ProtNLM"/>
    </source>
</evidence>
<dbReference type="Proteomes" id="UP000274033">
    <property type="component" value="Unassembled WGS sequence"/>
</dbReference>